<proteinExistence type="predicted"/>
<dbReference type="Pfam" id="PF14079">
    <property type="entry name" value="DUF4260"/>
    <property type="match status" value="1"/>
</dbReference>
<dbReference type="Proteomes" id="UP000230842">
    <property type="component" value="Unassembled WGS sequence"/>
</dbReference>
<dbReference type="OrthoDB" id="9813911at2"/>
<sequence>MPTQIRVTQRLEAGAAALLALTAAVVLYPGWWWVVLAAFLAFDLSMLGYLRSSAVGATTYNLVHNFVAPAVAAVAAVVVAPADPVASTAVGVVACAWAFHVGVDRALGYGLKLPDSFRSTHLGAIGTTPSARRGRAARPREGSL</sequence>
<dbReference type="AlphaFoldDB" id="A0A0B2AY41"/>
<feature type="transmembrane region" description="Helical" evidence="1">
    <location>
        <begin position="7"/>
        <end position="25"/>
    </location>
</feature>
<dbReference type="RefSeq" id="WP_039368783.1">
    <property type="nucleotide sequence ID" value="NZ_PGEZ01000001.1"/>
</dbReference>
<dbReference type="EMBL" id="PGEZ01000001">
    <property type="protein sequence ID" value="PJJ56123.1"/>
    <property type="molecule type" value="Genomic_DNA"/>
</dbReference>
<feature type="transmembrane region" description="Helical" evidence="1">
    <location>
        <begin position="62"/>
        <end position="79"/>
    </location>
</feature>
<feature type="transmembrane region" description="Helical" evidence="1">
    <location>
        <begin position="85"/>
        <end position="103"/>
    </location>
</feature>
<keyword evidence="3" id="KW-1185">Reference proteome</keyword>
<evidence type="ECO:0000313" key="3">
    <source>
        <dbReference type="Proteomes" id="UP000230842"/>
    </source>
</evidence>
<accession>A0A0B2AY41</accession>
<protein>
    <submittedName>
        <fullName evidence="2">Uncharacterized protein DUF4260</fullName>
    </submittedName>
</protein>
<dbReference type="InterPro" id="IPR025356">
    <property type="entry name" value="DUF4260"/>
</dbReference>
<organism evidence="2 3">
    <name type="scientific">Mumia flava</name>
    <dbReference type="NCBI Taxonomy" id="1348852"/>
    <lineage>
        <taxon>Bacteria</taxon>
        <taxon>Bacillati</taxon>
        <taxon>Actinomycetota</taxon>
        <taxon>Actinomycetes</taxon>
        <taxon>Propionibacteriales</taxon>
        <taxon>Nocardioidaceae</taxon>
        <taxon>Mumia</taxon>
    </lineage>
</organism>
<reference evidence="2 3" key="1">
    <citation type="submission" date="2017-11" db="EMBL/GenBank/DDBJ databases">
        <title>Genomic Encyclopedia of Archaeal and Bacterial Type Strains, Phase II (KMG-II): From Individual Species to Whole Genera.</title>
        <authorList>
            <person name="Goeker M."/>
        </authorList>
    </citation>
    <scope>NUCLEOTIDE SEQUENCE [LARGE SCALE GENOMIC DNA]</scope>
    <source>
        <strain evidence="2 3">DSM 27763</strain>
    </source>
</reference>
<keyword evidence="1" id="KW-0472">Membrane</keyword>
<keyword evidence="1" id="KW-0812">Transmembrane</keyword>
<name>A0A0B2AY41_9ACTN</name>
<comment type="caution">
    <text evidence="2">The sequence shown here is derived from an EMBL/GenBank/DDBJ whole genome shotgun (WGS) entry which is preliminary data.</text>
</comment>
<evidence type="ECO:0000256" key="1">
    <source>
        <dbReference type="SAM" id="Phobius"/>
    </source>
</evidence>
<evidence type="ECO:0000313" key="2">
    <source>
        <dbReference type="EMBL" id="PJJ56123.1"/>
    </source>
</evidence>
<keyword evidence="1" id="KW-1133">Transmembrane helix</keyword>
<gene>
    <name evidence="2" type="ORF">CLV56_0327</name>
</gene>